<dbReference type="RefSeq" id="WP_013280253.1">
    <property type="nucleotide sequence ID" value="NC_014387.1"/>
</dbReference>
<evidence type="ECO:0000313" key="6">
    <source>
        <dbReference type="EMBL" id="ADL33597.1"/>
    </source>
</evidence>
<dbReference type="GO" id="GO:0000160">
    <property type="term" value="P:phosphorelay signal transduction system"/>
    <property type="evidence" value="ECO:0007669"/>
    <property type="project" value="InterPro"/>
</dbReference>
<dbReference type="Gene3D" id="3.40.50.2300">
    <property type="match status" value="1"/>
</dbReference>
<organism evidence="6 7">
    <name type="scientific">Butyrivibrio proteoclasticus (strain ATCC 51982 / DSM 14932 / B316)</name>
    <name type="common">Clostridium proteoclasticum</name>
    <dbReference type="NCBI Taxonomy" id="515622"/>
    <lineage>
        <taxon>Bacteria</taxon>
        <taxon>Bacillati</taxon>
        <taxon>Bacillota</taxon>
        <taxon>Clostridia</taxon>
        <taxon>Lachnospirales</taxon>
        <taxon>Lachnospiraceae</taxon>
        <taxon>Butyrivibrio</taxon>
    </lineage>
</organism>
<dbReference type="PANTHER" id="PTHR44591:SF3">
    <property type="entry name" value="RESPONSE REGULATORY DOMAIN-CONTAINING PROTEIN"/>
    <property type="match status" value="1"/>
</dbReference>
<dbReference type="InterPro" id="IPR050595">
    <property type="entry name" value="Bact_response_regulator"/>
</dbReference>
<protein>
    <recommendedName>
        <fullName evidence="1">Stage 0 sporulation protein A homolog</fullName>
    </recommendedName>
</protein>
<evidence type="ECO:0000256" key="4">
    <source>
        <dbReference type="PROSITE-ProRule" id="PRU00169"/>
    </source>
</evidence>
<feature type="modified residue" description="4-aspartylphosphate" evidence="4">
    <location>
        <position position="186"/>
    </location>
</feature>
<proteinExistence type="predicted"/>
<accession>E0S1C2</accession>
<dbReference type="Pfam" id="PF00072">
    <property type="entry name" value="Response_reg"/>
    <property type="match status" value="1"/>
</dbReference>
<evidence type="ECO:0000256" key="2">
    <source>
        <dbReference type="ARBA" id="ARBA00022553"/>
    </source>
</evidence>
<dbReference type="AlphaFoldDB" id="E0S1C2"/>
<sequence length="262" mass="29839">MKGLKMDKRVLLIGNHKSFMVNAIAKGLEKEGYEVVNCGLSESEVKSIENRPEIYLLYLGDIKLEDSDFLKYINEAIDSERFLLYMIGNQEELSLGVTLIGKEKIQETYLRPLDVKMLAETLDTVVDYSAVDENLKKKILIIDDDGAMLRMMKTWLSVKYRVYMASSGKIALTFLGQNPVDLILLDYEMPVMNGPEVLKEIRNTQAIKHLPVIFLTAKDDKESVMKVVSLKPEKYLLKSMPKEKLTGAIDEFFNQKAKKANT</sequence>
<evidence type="ECO:0000256" key="3">
    <source>
        <dbReference type="ARBA" id="ARBA00024867"/>
    </source>
</evidence>
<feature type="domain" description="Response regulatory" evidence="5">
    <location>
        <begin position="138"/>
        <end position="253"/>
    </location>
</feature>
<dbReference type="KEGG" id="bpb:bpr_I0855"/>
<dbReference type="STRING" id="515622.bpr_I0855"/>
<keyword evidence="7" id="KW-1185">Reference proteome</keyword>
<dbReference type="SUPFAM" id="SSF52172">
    <property type="entry name" value="CheY-like"/>
    <property type="match status" value="1"/>
</dbReference>
<evidence type="ECO:0000313" key="7">
    <source>
        <dbReference type="Proteomes" id="UP000001299"/>
    </source>
</evidence>
<dbReference type="InterPro" id="IPR011006">
    <property type="entry name" value="CheY-like_superfamily"/>
</dbReference>
<evidence type="ECO:0000259" key="5">
    <source>
        <dbReference type="PROSITE" id="PS50110"/>
    </source>
</evidence>
<evidence type="ECO:0000256" key="1">
    <source>
        <dbReference type="ARBA" id="ARBA00018672"/>
    </source>
</evidence>
<gene>
    <name evidence="6" type="ordered locus">bpr_I0855</name>
</gene>
<dbReference type="SMART" id="SM00448">
    <property type="entry name" value="REC"/>
    <property type="match status" value="1"/>
</dbReference>
<dbReference type="Proteomes" id="UP000001299">
    <property type="component" value="Chromosome 1"/>
</dbReference>
<keyword evidence="2 4" id="KW-0597">Phosphoprotein</keyword>
<dbReference type="eggNOG" id="COG0745">
    <property type="taxonomic scope" value="Bacteria"/>
</dbReference>
<comment type="function">
    <text evidence="3">May play the central regulatory role in sporulation. It may be an element of the effector pathway responsible for the activation of sporulation genes in response to nutritional stress. Spo0A may act in concert with spo0H (a sigma factor) to control the expression of some genes that are critical to the sporulation process.</text>
</comment>
<reference evidence="6 7" key="1">
    <citation type="journal article" date="2010" name="PLoS ONE">
        <title>The glycobiome of the rumen bacterium Butyrivibrio proteoclasticus B316(T) highlights adaptation to a polysaccharide-rich environment.</title>
        <authorList>
            <person name="Kelly W.J."/>
            <person name="Leahy S.C."/>
            <person name="Altermann E."/>
            <person name="Yeoman C.J."/>
            <person name="Dunne J.C."/>
            <person name="Kong Z."/>
            <person name="Pacheco D.M."/>
            <person name="Li D."/>
            <person name="Noel S.J."/>
            <person name="Moon C.D."/>
            <person name="Cookson A.L."/>
            <person name="Attwood G.T."/>
        </authorList>
    </citation>
    <scope>NUCLEOTIDE SEQUENCE [LARGE SCALE GENOMIC DNA]</scope>
    <source>
        <strain evidence="7">ATCC 51982 / DSM 14932 / B316</strain>
    </source>
</reference>
<dbReference type="HOGENOM" id="CLU_079327_0_0_9"/>
<name>E0S1C2_BUTPB</name>
<dbReference type="PROSITE" id="PS50110">
    <property type="entry name" value="RESPONSE_REGULATORY"/>
    <property type="match status" value="1"/>
</dbReference>
<dbReference type="InterPro" id="IPR001789">
    <property type="entry name" value="Sig_transdc_resp-reg_receiver"/>
</dbReference>
<dbReference type="EMBL" id="CP001810">
    <property type="protein sequence ID" value="ADL33597.1"/>
    <property type="molecule type" value="Genomic_DNA"/>
</dbReference>
<dbReference type="CDD" id="cd00156">
    <property type="entry name" value="REC"/>
    <property type="match status" value="1"/>
</dbReference>
<dbReference type="PANTHER" id="PTHR44591">
    <property type="entry name" value="STRESS RESPONSE REGULATOR PROTEIN 1"/>
    <property type="match status" value="1"/>
</dbReference>